<keyword evidence="6 9" id="KW-0472">Membrane</keyword>
<feature type="transmembrane region" description="Helical" evidence="9">
    <location>
        <begin position="400"/>
        <end position="419"/>
    </location>
</feature>
<dbReference type="Gene3D" id="1.20.1250.20">
    <property type="entry name" value="MFS general substrate transporter like domains"/>
    <property type="match status" value="1"/>
</dbReference>
<feature type="transmembrane region" description="Helical" evidence="9">
    <location>
        <begin position="113"/>
        <end position="133"/>
    </location>
</feature>
<dbReference type="InterPro" id="IPR005829">
    <property type="entry name" value="Sugar_transporter_CS"/>
</dbReference>
<proteinExistence type="inferred from homology"/>
<feature type="transmembrane region" description="Helical" evidence="9">
    <location>
        <begin position="89"/>
        <end position="107"/>
    </location>
</feature>
<dbReference type="InterPro" id="IPR005828">
    <property type="entry name" value="MFS_sugar_transport-like"/>
</dbReference>
<feature type="transmembrane region" description="Helical" evidence="9">
    <location>
        <begin position="334"/>
        <end position="357"/>
    </location>
</feature>
<evidence type="ECO:0000256" key="3">
    <source>
        <dbReference type="ARBA" id="ARBA00022448"/>
    </source>
</evidence>
<gene>
    <name evidence="11" type="ORF">N7498_010127</name>
</gene>
<feature type="domain" description="Major facilitator superfamily (MFS) profile" evidence="10">
    <location>
        <begin position="19"/>
        <end position="453"/>
    </location>
</feature>
<dbReference type="Pfam" id="PF00083">
    <property type="entry name" value="Sugar_tr"/>
    <property type="match status" value="1"/>
</dbReference>
<organism evidence="11 12">
    <name type="scientific">Penicillium cinerascens</name>
    <dbReference type="NCBI Taxonomy" id="70096"/>
    <lineage>
        <taxon>Eukaryota</taxon>
        <taxon>Fungi</taxon>
        <taxon>Dikarya</taxon>
        <taxon>Ascomycota</taxon>
        <taxon>Pezizomycotina</taxon>
        <taxon>Eurotiomycetes</taxon>
        <taxon>Eurotiomycetidae</taxon>
        <taxon>Eurotiales</taxon>
        <taxon>Aspergillaceae</taxon>
        <taxon>Penicillium</taxon>
    </lineage>
</organism>
<dbReference type="GO" id="GO:0005351">
    <property type="term" value="F:carbohydrate:proton symporter activity"/>
    <property type="evidence" value="ECO:0007669"/>
    <property type="project" value="TreeGrafter"/>
</dbReference>
<dbReference type="PANTHER" id="PTHR48022:SF28">
    <property type="entry name" value="MAJOR FACILITATOR SUPERFAMILY (MFS) PROFILE DOMAIN-CONTAINING PROTEIN-RELATED"/>
    <property type="match status" value="1"/>
</dbReference>
<feature type="transmembrane region" description="Helical" evidence="9">
    <location>
        <begin position="305"/>
        <end position="327"/>
    </location>
</feature>
<dbReference type="PROSITE" id="PS50850">
    <property type="entry name" value="MFS"/>
    <property type="match status" value="1"/>
</dbReference>
<dbReference type="SUPFAM" id="SSF103473">
    <property type="entry name" value="MFS general substrate transporter"/>
    <property type="match status" value="1"/>
</dbReference>
<dbReference type="FunFam" id="1.20.1250.20:FF:000090">
    <property type="entry name" value="MFS sugar transporter, putative"/>
    <property type="match status" value="1"/>
</dbReference>
<dbReference type="InterPro" id="IPR020846">
    <property type="entry name" value="MFS_dom"/>
</dbReference>
<accession>A0A9W9J7T7</accession>
<feature type="transmembrane region" description="Helical" evidence="9">
    <location>
        <begin position="431"/>
        <end position="449"/>
    </location>
</feature>
<evidence type="ECO:0000256" key="1">
    <source>
        <dbReference type="ARBA" id="ARBA00004141"/>
    </source>
</evidence>
<evidence type="ECO:0000256" key="8">
    <source>
        <dbReference type="SAM" id="MobiDB-lite"/>
    </source>
</evidence>
<comment type="subcellular location">
    <subcellularLocation>
        <location evidence="1">Membrane</location>
        <topology evidence="1">Multi-pass membrane protein</topology>
    </subcellularLocation>
</comment>
<evidence type="ECO:0000313" key="11">
    <source>
        <dbReference type="EMBL" id="KAJ5191142.1"/>
    </source>
</evidence>
<dbReference type="InterPro" id="IPR050360">
    <property type="entry name" value="MFS_Sugar_Transporters"/>
</dbReference>
<reference evidence="11" key="1">
    <citation type="submission" date="2022-12" db="EMBL/GenBank/DDBJ databases">
        <authorList>
            <person name="Petersen C."/>
        </authorList>
    </citation>
    <scope>NUCLEOTIDE SEQUENCE</scope>
    <source>
        <strain evidence="11">IBT 15544</strain>
    </source>
</reference>
<evidence type="ECO:0000259" key="10">
    <source>
        <dbReference type="PROSITE" id="PS50850"/>
    </source>
</evidence>
<dbReference type="PROSITE" id="PS00217">
    <property type="entry name" value="SUGAR_TRANSPORT_2"/>
    <property type="match status" value="1"/>
</dbReference>
<keyword evidence="4 9" id="KW-0812">Transmembrane</keyword>
<feature type="compositionally biased region" description="Basic and acidic residues" evidence="8">
    <location>
        <begin position="524"/>
        <end position="537"/>
    </location>
</feature>
<dbReference type="InterPro" id="IPR036259">
    <property type="entry name" value="MFS_trans_sf"/>
</dbReference>
<feature type="transmembrane region" description="Helical" evidence="9">
    <location>
        <begin position="12"/>
        <end position="32"/>
    </location>
</feature>
<evidence type="ECO:0000256" key="2">
    <source>
        <dbReference type="ARBA" id="ARBA00010992"/>
    </source>
</evidence>
<keyword evidence="12" id="KW-1185">Reference proteome</keyword>
<reference evidence="11" key="2">
    <citation type="journal article" date="2023" name="IMA Fungus">
        <title>Comparative genomic study of the Penicillium genus elucidates a diverse pangenome and 15 lateral gene transfer events.</title>
        <authorList>
            <person name="Petersen C."/>
            <person name="Sorensen T."/>
            <person name="Nielsen M.R."/>
            <person name="Sondergaard T.E."/>
            <person name="Sorensen J.L."/>
            <person name="Fitzpatrick D.A."/>
            <person name="Frisvad J.C."/>
            <person name="Nielsen K.L."/>
        </authorList>
    </citation>
    <scope>NUCLEOTIDE SEQUENCE</scope>
    <source>
        <strain evidence="11">IBT 15544</strain>
    </source>
</reference>
<keyword evidence="3 7" id="KW-0813">Transport</keyword>
<protein>
    <recommendedName>
        <fullName evidence="10">Major facilitator superfamily (MFS) profile domain-containing protein</fullName>
    </recommendedName>
</protein>
<dbReference type="PRINTS" id="PR00171">
    <property type="entry name" value="SUGRTRNSPORT"/>
</dbReference>
<evidence type="ECO:0000256" key="5">
    <source>
        <dbReference type="ARBA" id="ARBA00022989"/>
    </source>
</evidence>
<evidence type="ECO:0000256" key="9">
    <source>
        <dbReference type="SAM" id="Phobius"/>
    </source>
</evidence>
<dbReference type="PROSITE" id="PS00216">
    <property type="entry name" value="SUGAR_TRANSPORT_1"/>
    <property type="match status" value="1"/>
</dbReference>
<dbReference type="OrthoDB" id="6612291at2759"/>
<dbReference type="EMBL" id="JAPQKR010000016">
    <property type="protein sequence ID" value="KAJ5191142.1"/>
    <property type="molecule type" value="Genomic_DNA"/>
</dbReference>
<feature type="transmembrane region" description="Helical" evidence="9">
    <location>
        <begin position="177"/>
        <end position="198"/>
    </location>
</feature>
<dbReference type="AlphaFoldDB" id="A0A9W9J7T7"/>
<evidence type="ECO:0000256" key="6">
    <source>
        <dbReference type="ARBA" id="ARBA00023136"/>
    </source>
</evidence>
<keyword evidence="5 9" id="KW-1133">Transmembrane helix</keyword>
<dbReference type="RefSeq" id="XP_058304082.1">
    <property type="nucleotide sequence ID" value="XM_058457183.1"/>
</dbReference>
<comment type="caution">
    <text evidence="11">The sequence shown here is derived from an EMBL/GenBank/DDBJ whole genome shotgun (WGS) entry which is preliminary data.</text>
</comment>
<dbReference type="Proteomes" id="UP001150904">
    <property type="component" value="Unassembled WGS sequence"/>
</dbReference>
<comment type="similarity">
    <text evidence="2 7">Belongs to the major facilitator superfamily. Sugar transporter (TC 2.A.1.1) family.</text>
</comment>
<feature type="transmembrane region" description="Helical" evidence="9">
    <location>
        <begin position="145"/>
        <end position="165"/>
    </location>
</feature>
<evidence type="ECO:0000256" key="4">
    <source>
        <dbReference type="ARBA" id="ARBA00022692"/>
    </source>
</evidence>
<dbReference type="PANTHER" id="PTHR48022">
    <property type="entry name" value="PLASTIDIC GLUCOSE TRANSPORTER 4"/>
    <property type="match status" value="1"/>
</dbReference>
<name>A0A9W9J7T7_9EURO</name>
<feature type="transmembrane region" description="Helical" evidence="9">
    <location>
        <begin position="363"/>
        <end position="388"/>
    </location>
</feature>
<feature type="transmembrane region" description="Helical" evidence="9">
    <location>
        <begin position="56"/>
        <end position="77"/>
    </location>
</feature>
<evidence type="ECO:0000256" key="7">
    <source>
        <dbReference type="RuleBase" id="RU003346"/>
    </source>
</evidence>
<feature type="transmembrane region" description="Helical" evidence="9">
    <location>
        <begin position="268"/>
        <end position="290"/>
    </location>
</feature>
<dbReference type="GeneID" id="83184484"/>
<sequence length="537" mass="59573">MIDKTGLKGLTGGPLVAAITTVCASSFLLFGYDQGVMSGVVISQYWLDEMGNPSTVMTGTITALYDVGAVFGAIIAAFTVERLGRKRSLLVGSSLIVIGSILMGASVERIQMMVGRIVTGLGIGFLTSVAPVYQSEICLPSQRGWHVSCQLTMMLFGLMLSYWINYAFYFHPGQVQWRFPIIFQAVFALYVLVVTPFLPDTPRWLMLHETSPAKGTEVLAKLRGTTEDDPVVQNEKSDILSAINIESEEEGSWRSLFMDGGCAANKRFFLAVGIQFMQQTSGINIITYYAPTLFKESLGMSQEEALFLGCFLQVWYIIASFLTWYMIDSVGRRRLYIIMALGMCVVLVCEAITVSIGTARSGVAAVFFVFAFEACFTWGWMATVWVYPAEILPLKIRSKGAALAAAADFLGNFLVVEITPPALENIGYQTYIIFAVLNLVAAMIVYCFYPETSYLNLESVDLIFMEDEKRDREIESKQKFYHKALQWNVVPRARMAVNEAKARKRAGFAEASGDIEQTAVRSGSKGDMRQDHVEYTD</sequence>
<dbReference type="NCBIfam" id="TIGR00879">
    <property type="entry name" value="SP"/>
    <property type="match status" value="1"/>
</dbReference>
<feature type="region of interest" description="Disordered" evidence="8">
    <location>
        <begin position="518"/>
        <end position="537"/>
    </location>
</feature>
<evidence type="ECO:0000313" key="12">
    <source>
        <dbReference type="Proteomes" id="UP001150904"/>
    </source>
</evidence>
<dbReference type="InterPro" id="IPR003663">
    <property type="entry name" value="Sugar/inositol_transpt"/>
</dbReference>
<dbReference type="GO" id="GO:0016020">
    <property type="term" value="C:membrane"/>
    <property type="evidence" value="ECO:0007669"/>
    <property type="project" value="UniProtKB-SubCell"/>
</dbReference>